<evidence type="ECO:0000256" key="1">
    <source>
        <dbReference type="SAM" id="Phobius"/>
    </source>
</evidence>
<dbReference type="EMBL" id="DRSK01000102">
    <property type="protein sequence ID" value="HHE07624.1"/>
    <property type="molecule type" value="Genomic_DNA"/>
</dbReference>
<dbReference type="AlphaFoldDB" id="A0A7C5DE67"/>
<proteinExistence type="predicted"/>
<name>A0A7C5DE67_9CHLB</name>
<keyword evidence="1" id="KW-0472">Membrane</keyword>
<keyword evidence="1" id="KW-0812">Transmembrane</keyword>
<sequence>MTEENQKPAQKPQQPPPAIGPFFFPALLFFLGLWCVYDGWINMDSEMLRHQMFNRIMGGVFLPWSVIDFVRTWKSEQLRKTKNAIDNIASKDDSES</sequence>
<accession>A0A7C5DE67</accession>
<organism evidence="2">
    <name type="scientific">Chlorobaculum parvum</name>
    <dbReference type="NCBI Taxonomy" id="274539"/>
    <lineage>
        <taxon>Bacteria</taxon>
        <taxon>Pseudomonadati</taxon>
        <taxon>Chlorobiota</taxon>
        <taxon>Chlorobiia</taxon>
        <taxon>Chlorobiales</taxon>
        <taxon>Chlorobiaceae</taxon>
        <taxon>Chlorobaculum</taxon>
    </lineage>
</organism>
<reference evidence="2" key="1">
    <citation type="journal article" date="2020" name="mSystems">
        <title>Genome- and Community-Level Interaction Insights into Carbon Utilization and Element Cycling Functions of Hydrothermarchaeota in Hydrothermal Sediment.</title>
        <authorList>
            <person name="Zhou Z."/>
            <person name="Liu Y."/>
            <person name="Xu W."/>
            <person name="Pan J."/>
            <person name="Luo Z.H."/>
            <person name="Li M."/>
        </authorList>
    </citation>
    <scope>NUCLEOTIDE SEQUENCE [LARGE SCALE GENOMIC DNA]</scope>
    <source>
        <strain evidence="2">HyVt-628</strain>
    </source>
</reference>
<gene>
    <name evidence="2" type="ORF">ENL01_01710</name>
</gene>
<protein>
    <submittedName>
        <fullName evidence="2">Uncharacterized protein</fullName>
    </submittedName>
</protein>
<feature type="transmembrane region" description="Helical" evidence="1">
    <location>
        <begin position="52"/>
        <end position="70"/>
    </location>
</feature>
<feature type="transmembrane region" description="Helical" evidence="1">
    <location>
        <begin position="21"/>
        <end position="40"/>
    </location>
</feature>
<evidence type="ECO:0000313" key="2">
    <source>
        <dbReference type="EMBL" id="HHE07624.1"/>
    </source>
</evidence>
<dbReference type="Proteomes" id="UP000886059">
    <property type="component" value="Unassembled WGS sequence"/>
</dbReference>
<comment type="caution">
    <text evidence="2">The sequence shown here is derived from an EMBL/GenBank/DDBJ whole genome shotgun (WGS) entry which is preliminary data.</text>
</comment>
<keyword evidence="1" id="KW-1133">Transmembrane helix</keyword>